<dbReference type="InterPro" id="IPR030564">
    <property type="entry name" value="Myotubularin"/>
</dbReference>
<dbReference type="AlphaFoldDB" id="L8H6E8"/>
<dbReference type="EMBL" id="KB007909">
    <property type="protein sequence ID" value="ELR20715.1"/>
    <property type="molecule type" value="Genomic_DNA"/>
</dbReference>
<dbReference type="STRING" id="1257118.L8H6E8"/>
<dbReference type="Pfam" id="PF06602">
    <property type="entry name" value="Myotub-related"/>
    <property type="match status" value="1"/>
</dbReference>
<feature type="active site" description="Phosphocysteine intermediate" evidence="2">
    <location>
        <position position="413"/>
    </location>
</feature>
<dbReference type="GO" id="GO:0005737">
    <property type="term" value="C:cytoplasm"/>
    <property type="evidence" value="ECO:0007669"/>
    <property type="project" value="TreeGrafter"/>
</dbReference>
<dbReference type="OrthoDB" id="271628at2759"/>
<reference evidence="5 6" key="1">
    <citation type="journal article" date="2013" name="Genome Biol.">
        <title>Genome of Acanthamoeba castellanii highlights extensive lateral gene transfer and early evolution of tyrosine kinase signaling.</title>
        <authorList>
            <person name="Clarke M."/>
            <person name="Lohan A.J."/>
            <person name="Liu B."/>
            <person name="Lagkouvardos I."/>
            <person name="Roy S."/>
            <person name="Zafar N."/>
            <person name="Bertelli C."/>
            <person name="Schilde C."/>
            <person name="Kianianmomeni A."/>
            <person name="Burglin T.R."/>
            <person name="Frech C."/>
            <person name="Turcotte B."/>
            <person name="Kopec K.O."/>
            <person name="Synnott J.M."/>
            <person name="Choo C."/>
            <person name="Paponov I."/>
            <person name="Finkler A."/>
            <person name="Soon Heng Tan C."/>
            <person name="Hutchins A.P."/>
            <person name="Weinmeier T."/>
            <person name="Rattei T."/>
            <person name="Chu J.S."/>
            <person name="Gimenez G."/>
            <person name="Irimia M."/>
            <person name="Rigden D.J."/>
            <person name="Fitzpatrick D.A."/>
            <person name="Lorenzo-Morales J."/>
            <person name="Bateman A."/>
            <person name="Chiu C.H."/>
            <person name="Tang P."/>
            <person name="Hegemann P."/>
            <person name="Fromm H."/>
            <person name="Raoult D."/>
            <person name="Greub G."/>
            <person name="Miranda-Saavedra D."/>
            <person name="Chen N."/>
            <person name="Nash P."/>
            <person name="Ginger M.L."/>
            <person name="Horn M."/>
            <person name="Schaap P."/>
            <person name="Caler L."/>
            <person name="Loftus B."/>
        </authorList>
    </citation>
    <scope>NUCLEOTIDE SEQUENCE [LARGE SCALE GENOMIC DNA]</scope>
    <source>
        <strain evidence="5 6">Neff</strain>
    </source>
</reference>
<dbReference type="KEGG" id="acan:ACA1_054610"/>
<gene>
    <name evidence="5" type="ORF">ACA1_054610</name>
</gene>
<dbReference type="OMA" id="PESWRIT"/>
<organism evidence="5 6">
    <name type="scientific">Acanthamoeba castellanii (strain ATCC 30010 / Neff)</name>
    <dbReference type="NCBI Taxonomy" id="1257118"/>
    <lineage>
        <taxon>Eukaryota</taxon>
        <taxon>Amoebozoa</taxon>
        <taxon>Discosea</taxon>
        <taxon>Longamoebia</taxon>
        <taxon>Centramoebida</taxon>
        <taxon>Acanthamoebidae</taxon>
        <taxon>Acanthamoeba</taxon>
    </lineage>
</organism>
<proteinExistence type="inferred from homology"/>
<evidence type="ECO:0000256" key="1">
    <source>
        <dbReference type="ARBA" id="ARBA00007471"/>
    </source>
</evidence>
<dbReference type="GO" id="GO:0004438">
    <property type="term" value="F:phosphatidylinositol-3-phosphate phosphatase activity"/>
    <property type="evidence" value="ECO:0007669"/>
    <property type="project" value="TreeGrafter"/>
</dbReference>
<accession>L8H6E8</accession>
<feature type="binding site" evidence="3">
    <location>
        <begin position="351"/>
        <end position="352"/>
    </location>
    <ligand>
        <name>substrate</name>
    </ligand>
</feature>
<evidence type="ECO:0000259" key="4">
    <source>
        <dbReference type="PROSITE" id="PS51339"/>
    </source>
</evidence>
<feature type="binding site" evidence="3">
    <location>
        <begin position="413"/>
        <end position="424"/>
    </location>
    <ligand>
        <name>substrate</name>
    </ligand>
</feature>
<protein>
    <submittedName>
        <fullName evidence="5">Myotubularinrelated protein, putative</fullName>
    </submittedName>
</protein>
<dbReference type="GO" id="GO:0046856">
    <property type="term" value="P:phosphatidylinositol dephosphorylation"/>
    <property type="evidence" value="ECO:0007669"/>
    <property type="project" value="TreeGrafter"/>
</dbReference>
<comment type="similarity">
    <text evidence="1">Belongs to the protein-tyrosine phosphatase family. Non-receptor class myotubularin subfamily.</text>
</comment>
<dbReference type="Gene3D" id="2.30.29.30">
    <property type="entry name" value="Pleckstrin-homology domain (PH domain)/Phosphotyrosine-binding domain (PTB)"/>
    <property type="match status" value="1"/>
</dbReference>
<evidence type="ECO:0000313" key="5">
    <source>
        <dbReference type="EMBL" id="ELR20715.1"/>
    </source>
</evidence>
<dbReference type="InterPro" id="IPR029021">
    <property type="entry name" value="Prot-tyrosine_phosphatase-like"/>
</dbReference>
<dbReference type="RefSeq" id="XP_004344118.1">
    <property type="nucleotide sequence ID" value="XM_004344068.1"/>
</dbReference>
<dbReference type="PROSITE" id="PS51339">
    <property type="entry name" value="PPASE_MYOTUBULARIN"/>
    <property type="match status" value="1"/>
</dbReference>
<dbReference type="PANTHER" id="PTHR10807">
    <property type="entry name" value="MYOTUBULARIN-RELATED"/>
    <property type="match status" value="1"/>
</dbReference>
<dbReference type="SUPFAM" id="SSF50729">
    <property type="entry name" value="PH domain-like"/>
    <property type="match status" value="1"/>
</dbReference>
<dbReference type="PANTHER" id="PTHR10807:SF128">
    <property type="entry name" value="PHOSPHATIDYLINOSITOL-3,5-BISPHOSPHATE 3-PHOSPHATASE"/>
    <property type="match status" value="1"/>
</dbReference>
<dbReference type="InterPro" id="IPR010569">
    <property type="entry name" value="Myotubularin-like_Pase_dom"/>
</dbReference>
<evidence type="ECO:0000313" key="6">
    <source>
        <dbReference type="Proteomes" id="UP000011083"/>
    </source>
</evidence>
<dbReference type="SUPFAM" id="SSF52799">
    <property type="entry name" value="(Phosphotyrosine protein) phosphatases II"/>
    <property type="match status" value="1"/>
</dbReference>
<dbReference type="InterPro" id="IPR011993">
    <property type="entry name" value="PH-like_dom_sf"/>
</dbReference>
<evidence type="ECO:0000256" key="2">
    <source>
        <dbReference type="PIRSR" id="PIRSR630564-1"/>
    </source>
</evidence>
<dbReference type="VEuPathDB" id="AmoebaDB:ACA1_054610"/>
<name>L8H6E8_ACACF</name>
<dbReference type="GeneID" id="14921585"/>
<sequence length="564" mass="63348">MEGDGSDERILALAEPFLCGGEQPVMHARVVREQAMRTLLSPPSGASSPALGQLVITNFALLFIVERSSTSSSSSSSATKRDVNDLWWNSLDFKVPLGAISRVEAKKDKYVRIHCKDFRLLQFTMPYTLADPTNTKKQMELTMRKIESTLRMFAFSGKLKNLFAFSHTLSTKHCVNGWDRANVRKDLQRMGLPTDKWRISDSNHSYLICPTYPSVFAVPANVSDITLHKVGAFRSKGRIPILSWIHPKNEATITRAAQPLVGIGGSRSTEDEHLIKEIIRATPSSALVIMDARPKVNAAANKARGAGYETMSHYAGEISGMSEDAIAVAEVEGLEGGIGQSGALEFLGIDNIHVMRDSEKKLKDICNHLSVQDKGWFTALDNSRWLDFVSLLLACTRRMVLTIEAGISIFTHCSAVDRADGWDRTSQLSALAMLCLDPFYRTIEGFATLIEREWLAVGHKFQQRYGHGDKHYDDSNRSPIFPQFIDCVHQLLHQFPTCFEFNEEFLVTILDALYSCQYGTFLCDSEKDRQAAQLHSKTVSLWSYTDKHRDRFTSRAYIPYDQVR</sequence>
<dbReference type="GO" id="GO:0016020">
    <property type="term" value="C:membrane"/>
    <property type="evidence" value="ECO:0007669"/>
    <property type="project" value="TreeGrafter"/>
</dbReference>
<evidence type="ECO:0000256" key="3">
    <source>
        <dbReference type="PIRSR" id="PIRSR630564-2"/>
    </source>
</evidence>
<dbReference type="Proteomes" id="UP000011083">
    <property type="component" value="Unassembled WGS sequence"/>
</dbReference>
<keyword evidence="6" id="KW-1185">Reference proteome</keyword>
<feature type="domain" description="Myotubularin phosphatase" evidence="4">
    <location>
        <begin position="177"/>
        <end position="564"/>
    </location>
</feature>